<evidence type="ECO:0000256" key="5">
    <source>
        <dbReference type="ARBA" id="ARBA00023136"/>
    </source>
</evidence>
<keyword evidence="8" id="KW-1185">Reference proteome</keyword>
<dbReference type="InterPro" id="IPR000301">
    <property type="entry name" value="Tetraspanin_animals"/>
</dbReference>
<comment type="similarity">
    <text evidence="2 7">Belongs to the tetraspanin (TM4SF) family.</text>
</comment>
<dbReference type="GO" id="GO:0005886">
    <property type="term" value="C:plasma membrane"/>
    <property type="evidence" value="ECO:0007669"/>
    <property type="project" value="TreeGrafter"/>
</dbReference>
<comment type="subcellular location">
    <subcellularLocation>
        <location evidence="1 7">Membrane</location>
        <topology evidence="1 7">Multi-pass membrane protein</topology>
    </subcellularLocation>
</comment>
<feature type="transmembrane region" description="Helical" evidence="7">
    <location>
        <begin position="12"/>
        <end position="33"/>
    </location>
</feature>
<dbReference type="Gene3D" id="1.10.1450.10">
    <property type="entry name" value="Tetraspanin"/>
    <property type="match status" value="1"/>
</dbReference>
<keyword evidence="4 7" id="KW-1133">Transmembrane helix</keyword>
<organism evidence="8 10">
    <name type="scientific">Biomphalaria glabrata</name>
    <name type="common">Bloodfluke planorb</name>
    <name type="synonym">Freshwater snail</name>
    <dbReference type="NCBI Taxonomy" id="6526"/>
    <lineage>
        <taxon>Eukaryota</taxon>
        <taxon>Metazoa</taxon>
        <taxon>Spiralia</taxon>
        <taxon>Lophotrochozoa</taxon>
        <taxon>Mollusca</taxon>
        <taxon>Gastropoda</taxon>
        <taxon>Heterobranchia</taxon>
        <taxon>Euthyneura</taxon>
        <taxon>Panpulmonata</taxon>
        <taxon>Hygrophila</taxon>
        <taxon>Lymnaeoidea</taxon>
        <taxon>Planorbidae</taxon>
        <taxon>Biomphalaria</taxon>
    </lineage>
</organism>
<dbReference type="RefSeq" id="XP_013085894.2">
    <property type="nucleotide sequence ID" value="XM_013230440.2"/>
</dbReference>
<evidence type="ECO:0000256" key="3">
    <source>
        <dbReference type="ARBA" id="ARBA00022692"/>
    </source>
</evidence>
<feature type="transmembrane region" description="Helical" evidence="7">
    <location>
        <begin position="228"/>
        <end position="254"/>
    </location>
</feature>
<gene>
    <name evidence="9 10" type="primary">LOC106070514</name>
</gene>
<feature type="transmembrane region" description="Helical" evidence="7">
    <location>
        <begin position="70"/>
        <end position="93"/>
    </location>
</feature>
<dbReference type="Proteomes" id="UP001165740">
    <property type="component" value="Chromosome 1"/>
</dbReference>
<dbReference type="RefSeq" id="XP_055888411.1">
    <property type="nucleotide sequence ID" value="XM_056032436.1"/>
</dbReference>
<dbReference type="SUPFAM" id="SSF48652">
    <property type="entry name" value="Tetraspanin"/>
    <property type="match status" value="1"/>
</dbReference>
<proteinExistence type="inferred from homology"/>
<protein>
    <recommendedName>
        <fullName evidence="7">Tetraspanin</fullName>
    </recommendedName>
</protein>
<dbReference type="Pfam" id="PF00335">
    <property type="entry name" value="Tetraspanin"/>
    <property type="match status" value="1"/>
</dbReference>
<evidence type="ECO:0000256" key="2">
    <source>
        <dbReference type="ARBA" id="ARBA00006840"/>
    </source>
</evidence>
<feature type="disulfide bond" evidence="6">
    <location>
        <begin position="173"/>
        <end position="194"/>
    </location>
</feature>
<evidence type="ECO:0000256" key="7">
    <source>
        <dbReference type="RuleBase" id="RU361218"/>
    </source>
</evidence>
<dbReference type="KEGG" id="bgt:106070514"/>
<dbReference type="GeneID" id="106070514"/>
<name>A0A9W3AME2_BIOGL</name>
<evidence type="ECO:0000313" key="8">
    <source>
        <dbReference type="Proteomes" id="UP001165740"/>
    </source>
</evidence>
<dbReference type="PIRSF" id="PIRSF002419">
    <property type="entry name" value="Tetraspanin"/>
    <property type="match status" value="1"/>
</dbReference>
<dbReference type="PANTHER" id="PTHR19282">
    <property type="entry name" value="TETRASPANIN"/>
    <property type="match status" value="1"/>
</dbReference>
<keyword evidence="6" id="KW-1015">Disulfide bond</keyword>
<evidence type="ECO:0000313" key="10">
    <source>
        <dbReference type="RefSeq" id="XP_055888411.1"/>
    </source>
</evidence>
<keyword evidence="3 7" id="KW-0812">Transmembrane</keyword>
<feature type="transmembrane region" description="Helical" evidence="7">
    <location>
        <begin position="100"/>
        <end position="123"/>
    </location>
</feature>
<feature type="disulfide bond" evidence="6">
    <location>
        <begin position="172"/>
        <end position="206"/>
    </location>
</feature>
<keyword evidence="5 7" id="KW-0472">Membrane</keyword>
<dbReference type="InterPro" id="IPR008952">
    <property type="entry name" value="Tetraspanin_EC2_sf"/>
</dbReference>
<dbReference type="OrthoDB" id="5870230at2759"/>
<dbReference type="PRINTS" id="PR00259">
    <property type="entry name" value="TMFOUR"/>
</dbReference>
<reference evidence="9 10" key="1">
    <citation type="submission" date="2025-04" db="UniProtKB">
        <authorList>
            <consortium name="RefSeq"/>
        </authorList>
    </citation>
    <scope>IDENTIFICATION</scope>
</reference>
<accession>A0A9W3AME2</accession>
<dbReference type="InterPro" id="IPR018499">
    <property type="entry name" value="Tetraspanin/Peripherin"/>
</dbReference>
<dbReference type="AlphaFoldDB" id="A0A9W3AME2"/>
<dbReference type="PANTHER" id="PTHR19282:SF551">
    <property type="entry name" value="RE08073P-RELATED"/>
    <property type="match status" value="1"/>
</dbReference>
<evidence type="ECO:0000256" key="4">
    <source>
        <dbReference type="ARBA" id="ARBA00022989"/>
    </source>
</evidence>
<sequence length="263" mass="29659">MGQYVGCLKYILFVFNFCLWLLGCALLSVGIWMKMDDSSEHFVQKYTEKEDEQFQISYSATGGTDVSVTISYLLIAFGVVLIVVTFIGCCGAVRENMCLLIVFAVCLFVLMVALIGVGSWAFVKKRNVEDEFKMNHELKEKTDQNIKNGVSTYYNSQTAKQFMDNVQKELRCCGTEAKKGELFAGYGKRIPHSCDGDTYSPQHYPCNYPYYVRVSQEISKFMKKRYTILSAVSFSFGFSLGLGMALAIILAVLIRRSTRLVVS</sequence>
<evidence type="ECO:0000256" key="1">
    <source>
        <dbReference type="ARBA" id="ARBA00004141"/>
    </source>
</evidence>
<evidence type="ECO:0000256" key="6">
    <source>
        <dbReference type="PIRSR" id="PIRSR002419-1"/>
    </source>
</evidence>
<evidence type="ECO:0000313" key="9">
    <source>
        <dbReference type="RefSeq" id="XP_013085894.2"/>
    </source>
</evidence>
<dbReference type="OMA" id="IWAFVER"/>